<sequence>MQNRLFHLAWLGEELPTIAAQRDGGWIYRQIAREAAAVLAVATQYVSENELARVFMDARGTLSAESPEEQSVDAVRAAWLDTDAVTSSPSSVPEQRTRAHAMRVDGRR</sequence>
<gene>
    <name evidence="2" type="ORF">BBK82_09165</name>
</gene>
<evidence type="ECO:0000256" key="1">
    <source>
        <dbReference type="SAM" id="MobiDB-lite"/>
    </source>
</evidence>
<reference evidence="2 3" key="1">
    <citation type="submission" date="2016-07" db="EMBL/GenBank/DDBJ databases">
        <title>Complete genome sequence of the Lentzea guizhouensis DHS C013.</title>
        <authorList>
            <person name="Cao C."/>
        </authorList>
    </citation>
    <scope>NUCLEOTIDE SEQUENCE [LARGE SCALE GENOMIC DNA]</scope>
    <source>
        <strain evidence="2 3">DHS C013</strain>
    </source>
</reference>
<feature type="region of interest" description="Disordered" evidence="1">
    <location>
        <begin position="84"/>
        <end position="108"/>
    </location>
</feature>
<evidence type="ECO:0000313" key="2">
    <source>
        <dbReference type="EMBL" id="ANZ36204.1"/>
    </source>
</evidence>
<dbReference type="OrthoDB" id="9930060at2"/>
<dbReference type="RefSeq" id="WP_065914609.1">
    <property type="nucleotide sequence ID" value="NZ_CP016793.1"/>
</dbReference>
<dbReference type="Proteomes" id="UP000093053">
    <property type="component" value="Chromosome"/>
</dbReference>
<dbReference type="AlphaFoldDB" id="A0A1B2HEQ4"/>
<protein>
    <submittedName>
        <fullName evidence="2">Uncharacterized protein</fullName>
    </submittedName>
</protein>
<organism evidence="2 3">
    <name type="scientific">Lentzea guizhouensis</name>
    <dbReference type="NCBI Taxonomy" id="1586287"/>
    <lineage>
        <taxon>Bacteria</taxon>
        <taxon>Bacillati</taxon>
        <taxon>Actinomycetota</taxon>
        <taxon>Actinomycetes</taxon>
        <taxon>Pseudonocardiales</taxon>
        <taxon>Pseudonocardiaceae</taxon>
        <taxon>Lentzea</taxon>
    </lineage>
</organism>
<accession>A0A1B2HEQ4</accession>
<keyword evidence="3" id="KW-1185">Reference proteome</keyword>
<feature type="compositionally biased region" description="Polar residues" evidence="1">
    <location>
        <begin position="84"/>
        <end position="94"/>
    </location>
</feature>
<dbReference type="STRING" id="1586287.BBK82_09165"/>
<proteinExistence type="predicted"/>
<dbReference type="KEGG" id="led:BBK82_09165"/>
<evidence type="ECO:0000313" key="3">
    <source>
        <dbReference type="Proteomes" id="UP000093053"/>
    </source>
</evidence>
<name>A0A1B2HEQ4_9PSEU</name>
<dbReference type="EMBL" id="CP016793">
    <property type="protein sequence ID" value="ANZ36204.1"/>
    <property type="molecule type" value="Genomic_DNA"/>
</dbReference>